<keyword evidence="3" id="KW-1185">Reference proteome</keyword>
<dbReference type="PANTHER" id="PTHR33116:SF76">
    <property type="entry name" value="DUF4283 DOMAIN-CONTAINING PROTEIN"/>
    <property type="match status" value="1"/>
</dbReference>
<dbReference type="SUPFAM" id="SSF56219">
    <property type="entry name" value="DNase I-like"/>
    <property type="match status" value="1"/>
</dbReference>
<dbReference type="Pfam" id="PF13966">
    <property type="entry name" value="zf-RVT"/>
    <property type="match status" value="1"/>
</dbReference>
<feature type="domain" description="Reverse transcriptase zinc-binding" evidence="1">
    <location>
        <begin position="540"/>
        <end position="624"/>
    </location>
</feature>
<dbReference type="AlphaFoldDB" id="A0A8X8B511"/>
<name>A0A8X8B511_BRACI</name>
<dbReference type="OrthoDB" id="1113249at2759"/>
<evidence type="ECO:0000259" key="1">
    <source>
        <dbReference type="Pfam" id="PF13966"/>
    </source>
</evidence>
<accession>A0A8X8B511</accession>
<proteinExistence type="predicted"/>
<evidence type="ECO:0000313" key="3">
    <source>
        <dbReference type="Proteomes" id="UP000886595"/>
    </source>
</evidence>
<dbReference type="InterPro" id="IPR026960">
    <property type="entry name" value="RVT-Znf"/>
</dbReference>
<organism evidence="2 3">
    <name type="scientific">Brassica carinata</name>
    <name type="common">Ethiopian mustard</name>
    <name type="synonym">Abyssinian cabbage</name>
    <dbReference type="NCBI Taxonomy" id="52824"/>
    <lineage>
        <taxon>Eukaryota</taxon>
        <taxon>Viridiplantae</taxon>
        <taxon>Streptophyta</taxon>
        <taxon>Embryophyta</taxon>
        <taxon>Tracheophyta</taxon>
        <taxon>Spermatophyta</taxon>
        <taxon>Magnoliopsida</taxon>
        <taxon>eudicotyledons</taxon>
        <taxon>Gunneridae</taxon>
        <taxon>Pentapetalae</taxon>
        <taxon>rosids</taxon>
        <taxon>malvids</taxon>
        <taxon>Brassicales</taxon>
        <taxon>Brassicaceae</taxon>
        <taxon>Brassiceae</taxon>
        <taxon>Brassica</taxon>
    </lineage>
</organism>
<sequence length="709" mass="82136">MVKEWIANHRPVFGAYLETHIQPINARRIISSIPRGWKFFANWDHHHTARIVVVWNPNVLTTIYKSTSQAVTCGFFLPLESLSITVTFVYGCNEVEARRELWRELETLNATTPVSNYLCKESNHHSNVSDLDVDLSGMEDMNLAMQEAEIFEAQCKGLSYTWWNNQEANPISKKIDHGLVNQSWAVSFSEGYAEFMEPHQFDHAPCLFHLPSAQRRVPKPFKFFNHIADHPRFEETLVRSLKLLKKDLRSINKRFYSGISQRVKEQAEVVSQLQRQILTYPEPNIAVLEHEARDKWQLLAKAEENFFHQRSRITLTLHSWTTKLLSFAGKINLITSVIYSKVIFWSAVFVLPKSFYAKIESLCAAFLWGNKSSPSRGARVSWKDVCRPKREGGLGIRLLEAYEMVFRLKHVWNFFSNSESLWVAWLKANVFHRKPFWIMEDSPRLSKAVRSMVQIKNILADFLRCQLGDWRTALFWYDSWTELGHLLNFIGAAGPRQMRVRLSARVTLQIALTTIPVPAQSMEDDKYLWIQANGSFGSSFSSKVTWECIRRSSPVQFWHKAIWFKEYIPRNSFMAWLALLRRLPTRDRLRSWGLTVPEQCVLCSAAVETHHHLFFECQFSANIWLFFAGSVWPNPPLDIHSAAAWICSARNSSSPQARNRRIFTSSSLSADSVRCAIDRQIRDRLLSLPPSPRVQPSMLQFFFACTRPP</sequence>
<dbReference type="Proteomes" id="UP000886595">
    <property type="component" value="Unassembled WGS sequence"/>
</dbReference>
<dbReference type="PANTHER" id="PTHR33116">
    <property type="entry name" value="REVERSE TRANSCRIPTASE ZINC-BINDING DOMAIN-CONTAINING PROTEIN-RELATED-RELATED"/>
    <property type="match status" value="1"/>
</dbReference>
<gene>
    <name evidence="2" type="ORF">Bca52824_015076</name>
</gene>
<dbReference type="InterPro" id="IPR036691">
    <property type="entry name" value="Endo/exonu/phosph_ase_sf"/>
</dbReference>
<evidence type="ECO:0000313" key="2">
    <source>
        <dbReference type="EMBL" id="KAG2321863.1"/>
    </source>
</evidence>
<reference evidence="2 3" key="1">
    <citation type="submission" date="2020-02" db="EMBL/GenBank/DDBJ databases">
        <authorList>
            <person name="Ma Q."/>
            <person name="Huang Y."/>
            <person name="Song X."/>
            <person name="Pei D."/>
        </authorList>
    </citation>
    <scope>NUCLEOTIDE SEQUENCE [LARGE SCALE GENOMIC DNA]</scope>
    <source>
        <strain evidence="2">Sxm20200214</strain>
        <tissue evidence="2">Leaf</tissue>
    </source>
</reference>
<dbReference type="EMBL" id="JAAMPC010000003">
    <property type="protein sequence ID" value="KAG2321863.1"/>
    <property type="molecule type" value="Genomic_DNA"/>
</dbReference>
<protein>
    <recommendedName>
        <fullName evidence="1">Reverse transcriptase zinc-binding domain-containing protein</fullName>
    </recommendedName>
</protein>
<comment type="caution">
    <text evidence="2">The sequence shown here is derived from an EMBL/GenBank/DDBJ whole genome shotgun (WGS) entry which is preliminary data.</text>
</comment>